<dbReference type="KEGG" id="mgin:FRZ54_11340"/>
<dbReference type="AlphaFoldDB" id="A0A5B8UVP8"/>
<accession>A0A5B8UVP8</accession>
<dbReference type="Proteomes" id="UP000321479">
    <property type="component" value="Chromosome"/>
</dbReference>
<dbReference type="EMBL" id="CP042436">
    <property type="protein sequence ID" value="QEC63144.1"/>
    <property type="molecule type" value="Genomic_DNA"/>
</dbReference>
<dbReference type="RefSeq" id="WP_147031720.1">
    <property type="nucleotide sequence ID" value="NZ_CP042436.1"/>
</dbReference>
<dbReference type="OrthoDB" id="7173315at2"/>
<name>A0A5B8UVP8_9SPHI</name>
<evidence type="ECO:0000313" key="1">
    <source>
        <dbReference type="EMBL" id="QEC63144.1"/>
    </source>
</evidence>
<sequence length="90" mass="10359">MAIYNITYKAPDDKDYLWNGSTFDLVKEENEKLFFSGKSYNEDEMAEALLKSYKAAKQLFPADNDIHLEPVEIPVSDQDTEGGHRHRMTS</sequence>
<reference evidence="1 2" key="1">
    <citation type="journal article" date="2017" name="Curr. Microbiol.">
        <title>Mucilaginibacter ginsenosidivorans sp. nov., Isolated from Soil of Ginseng Field.</title>
        <authorList>
            <person name="Kim M.M."/>
            <person name="Siddiqi M.Z."/>
            <person name="Im W.T."/>
        </authorList>
    </citation>
    <scope>NUCLEOTIDE SEQUENCE [LARGE SCALE GENOMIC DNA]</scope>
    <source>
        <strain evidence="1 2">Gsoil 3017</strain>
    </source>
</reference>
<evidence type="ECO:0000313" key="2">
    <source>
        <dbReference type="Proteomes" id="UP000321479"/>
    </source>
</evidence>
<organism evidence="1 2">
    <name type="scientific">Mucilaginibacter ginsenosidivorans</name>
    <dbReference type="NCBI Taxonomy" id="398053"/>
    <lineage>
        <taxon>Bacteria</taxon>
        <taxon>Pseudomonadati</taxon>
        <taxon>Bacteroidota</taxon>
        <taxon>Sphingobacteriia</taxon>
        <taxon>Sphingobacteriales</taxon>
        <taxon>Sphingobacteriaceae</taxon>
        <taxon>Mucilaginibacter</taxon>
    </lineage>
</organism>
<proteinExistence type="predicted"/>
<gene>
    <name evidence="1" type="ORF">FRZ54_11340</name>
</gene>
<keyword evidence="2" id="KW-1185">Reference proteome</keyword>
<protein>
    <submittedName>
        <fullName evidence="1">Uncharacterized protein</fullName>
    </submittedName>
</protein>